<dbReference type="NCBIfam" id="NF003031">
    <property type="entry name" value="PRK03910.1-4"/>
    <property type="match status" value="1"/>
</dbReference>
<dbReference type="Proteomes" id="UP001589865">
    <property type="component" value="Unassembled WGS sequence"/>
</dbReference>
<protein>
    <submittedName>
        <fullName evidence="5">D-cysteine desulfhydrase</fullName>
        <ecNumber evidence="5">4.4.1.15</ecNumber>
    </submittedName>
</protein>
<feature type="domain" description="Tryptophan synthase beta chain-like PALP" evidence="4">
    <location>
        <begin position="9"/>
        <end position="322"/>
    </location>
</feature>
<evidence type="ECO:0000256" key="1">
    <source>
        <dbReference type="ARBA" id="ARBA00001933"/>
    </source>
</evidence>
<dbReference type="InterPro" id="IPR036052">
    <property type="entry name" value="TrpB-like_PALP_sf"/>
</dbReference>
<dbReference type="Pfam" id="PF00291">
    <property type="entry name" value="PALP"/>
    <property type="match status" value="1"/>
</dbReference>
<dbReference type="Gene3D" id="3.40.50.1100">
    <property type="match status" value="2"/>
</dbReference>
<comment type="similarity">
    <text evidence="2">Belongs to the ACC deaminase/D-cysteine desulfhydrase family.</text>
</comment>
<evidence type="ECO:0000256" key="3">
    <source>
        <dbReference type="ARBA" id="ARBA00022898"/>
    </source>
</evidence>
<dbReference type="EMBL" id="JBHLUN010000010">
    <property type="protein sequence ID" value="MFC0409657.1"/>
    <property type="molecule type" value="Genomic_DNA"/>
</dbReference>
<keyword evidence="5" id="KW-0456">Lyase</keyword>
<dbReference type="PANTHER" id="PTHR43780:SF2">
    <property type="entry name" value="1-AMINOCYCLOPROPANE-1-CARBOXYLATE DEAMINASE-RELATED"/>
    <property type="match status" value="1"/>
</dbReference>
<comment type="cofactor">
    <cofactor evidence="1">
        <name>pyridoxal 5'-phosphate</name>
        <dbReference type="ChEBI" id="CHEBI:597326"/>
    </cofactor>
</comment>
<accession>A0ABV6JVC2</accession>
<keyword evidence="6" id="KW-1185">Reference proteome</keyword>
<dbReference type="NCBIfam" id="TIGR01275">
    <property type="entry name" value="ACC_deam_rel"/>
    <property type="match status" value="1"/>
</dbReference>
<dbReference type="EC" id="4.4.1.15" evidence="5"/>
<proteinExistence type="inferred from homology"/>
<dbReference type="RefSeq" id="WP_377045404.1">
    <property type="nucleotide sequence ID" value="NZ_JBHLUN010000010.1"/>
</dbReference>
<evidence type="ECO:0000313" key="6">
    <source>
        <dbReference type="Proteomes" id="UP001589865"/>
    </source>
</evidence>
<sequence length="340" mass="35444">MNLARFPRIRLGHLPTPLEPMERLSRHLAGPGGGPKLWIKRDDCTGLATGGNKTRKLEYLMAEALAQGADTVITQGATQSNHARQTAAAAAKLGLLCHILLEDRTGYTDAAYAQSGNVLLDKLHGATVSRRPGGADMAAEMEALAGELRAAGRKPYVIPGGGSNPVGALGYVNAALELVNQAAEMGLRIDHVVHATGSAGTQAGLVTGLVALNSNIPVLGIGVRAPRDKQEANVLALAERTAEHLGLPGIVRAEHVVANCDYVGQGYGIPTEGMVRAVRLLAEQEGILLDPVYSGKGMAGLIDLVGKGRFRPDENVVFLHTGGAVGLFGYPDAFGLPPEA</sequence>
<organism evidence="5 6">
    <name type="scientific">Roseomonas elaeocarpi</name>
    <dbReference type="NCBI Taxonomy" id="907779"/>
    <lineage>
        <taxon>Bacteria</taxon>
        <taxon>Pseudomonadati</taxon>
        <taxon>Pseudomonadota</taxon>
        <taxon>Alphaproteobacteria</taxon>
        <taxon>Acetobacterales</taxon>
        <taxon>Roseomonadaceae</taxon>
        <taxon>Roseomonas</taxon>
    </lineage>
</organism>
<name>A0ABV6JVC2_9PROT</name>
<dbReference type="InterPro" id="IPR005966">
    <property type="entry name" value="D-Cys_desShydrase"/>
</dbReference>
<dbReference type="PIRSF" id="PIRSF006278">
    <property type="entry name" value="ACCD_DCysDesulf"/>
    <property type="match status" value="1"/>
</dbReference>
<evidence type="ECO:0000256" key="2">
    <source>
        <dbReference type="ARBA" id="ARBA00008639"/>
    </source>
</evidence>
<reference evidence="5 6" key="1">
    <citation type="submission" date="2024-09" db="EMBL/GenBank/DDBJ databases">
        <authorList>
            <person name="Sun Q."/>
            <person name="Mori K."/>
        </authorList>
    </citation>
    <scope>NUCLEOTIDE SEQUENCE [LARGE SCALE GENOMIC DNA]</scope>
    <source>
        <strain evidence="5 6">TBRC 5777</strain>
    </source>
</reference>
<dbReference type="InterPro" id="IPR001926">
    <property type="entry name" value="TrpB-like_PALP"/>
</dbReference>
<comment type="caution">
    <text evidence="5">The sequence shown here is derived from an EMBL/GenBank/DDBJ whole genome shotgun (WGS) entry which is preliminary data.</text>
</comment>
<evidence type="ECO:0000313" key="5">
    <source>
        <dbReference type="EMBL" id="MFC0409657.1"/>
    </source>
</evidence>
<evidence type="ECO:0000259" key="4">
    <source>
        <dbReference type="Pfam" id="PF00291"/>
    </source>
</evidence>
<dbReference type="PANTHER" id="PTHR43780">
    <property type="entry name" value="1-AMINOCYCLOPROPANE-1-CARBOXYLATE DEAMINASE-RELATED"/>
    <property type="match status" value="1"/>
</dbReference>
<gene>
    <name evidence="5" type="ORF">ACFFGY_15495</name>
</gene>
<keyword evidence="3" id="KW-0663">Pyridoxal phosphate</keyword>
<dbReference type="GO" id="GO:0019148">
    <property type="term" value="F:D-cysteine desulfhydrase activity"/>
    <property type="evidence" value="ECO:0007669"/>
    <property type="project" value="UniProtKB-EC"/>
</dbReference>
<dbReference type="SUPFAM" id="SSF53686">
    <property type="entry name" value="Tryptophan synthase beta subunit-like PLP-dependent enzymes"/>
    <property type="match status" value="1"/>
</dbReference>
<dbReference type="InterPro" id="IPR027278">
    <property type="entry name" value="ACCD_DCysDesulf"/>
</dbReference>